<dbReference type="EMBL" id="JAIOUQ010000003">
    <property type="protein sequence ID" value="MBZ2164758.1"/>
    <property type="molecule type" value="Genomic_DNA"/>
</dbReference>
<dbReference type="SUPFAM" id="SSF103196">
    <property type="entry name" value="Roadblock/LC7 domain"/>
    <property type="match status" value="1"/>
</dbReference>
<accession>A0A8T5ULK4</accession>
<gene>
    <name evidence="2" type="ORF">K8N75_01655</name>
</gene>
<feature type="domain" description="Roadblock/LAMTOR2" evidence="1">
    <location>
        <begin position="9"/>
        <end position="98"/>
    </location>
</feature>
<dbReference type="SMART" id="SM00960">
    <property type="entry name" value="Robl_LC7"/>
    <property type="match status" value="1"/>
</dbReference>
<proteinExistence type="predicted"/>
<evidence type="ECO:0000259" key="1">
    <source>
        <dbReference type="SMART" id="SM00960"/>
    </source>
</evidence>
<organism evidence="2 3">
    <name type="scientific">Methanobacterium spitsbergense</name>
    <dbReference type="NCBI Taxonomy" id="2874285"/>
    <lineage>
        <taxon>Archaea</taxon>
        <taxon>Methanobacteriati</taxon>
        <taxon>Methanobacteriota</taxon>
        <taxon>Methanomada group</taxon>
        <taxon>Methanobacteria</taxon>
        <taxon>Methanobacteriales</taxon>
        <taxon>Methanobacteriaceae</taxon>
        <taxon>Methanobacterium</taxon>
    </lineage>
</organism>
<dbReference type="AlphaFoldDB" id="A0A8T5ULK4"/>
<keyword evidence="3" id="KW-1185">Reference proteome</keyword>
<sequence>MAKTKKEMLDDILTSILQVGQIKACGIVSSEGQIIDSRAPSDVDEGIFSALCSTIMGTVEAASGQLKTGLVGQISVKTEKGIIVLIPAGSKAIFTALTELDAQLGLILSEIESRAEQVNTILNNIK</sequence>
<dbReference type="InterPro" id="IPR004942">
    <property type="entry name" value="Roadblock/LAMTOR2_dom"/>
</dbReference>
<dbReference type="Pfam" id="PF03259">
    <property type="entry name" value="Robl_LC7"/>
    <property type="match status" value="1"/>
</dbReference>
<dbReference type="Gene3D" id="3.30.450.30">
    <property type="entry name" value="Dynein light chain 2a, cytoplasmic"/>
    <property type="match status" value="1"/>
</dbReference>
<name>A0A8T5ULK4_9EURY</name>
<evidence type="ECO:0000313" key="3">
    <source>
        <dbReference type="Proteomes" id="UP000825933"/>
    </source>
</evidence>
<dbReference type="Proteomes" id="UP000825933">
    <property type="component" value="Unassembled WGS sequence"/>
</dbReference>
<evidence type="ECO:0000313" key="2">
    <source>
        <dbReference type="EMBL" id="MBZ2164758.1"/>
    </source>
</evidence>
<protein>
    <submittedName>
        <fullName evidence="2">Roadblock/LC7 domain-containing protein</fullName>
    </submittedName>
</protein>
<dbReference type="RefSeq" id="WP_223790432.1">
    <property type="nucleotide sequence ID" value="NZ_JAIOUQ010000003.1"/>
</dbReference>
<reference evidence="3" key="1">
    <citation type="journal article" date="2022" name="Microbiol. Resour. Announc.">
        <title>Draft Genome Sequence of a Methanogenic Archaeon from West Spitsbergen Permafrost.</title>
        <authorList>
            <person name="Trubitsyn V."/>
            <person name="Rivkina E."/>
            <person name="Shcherbakova V."/>
        </authorList>
    </citation>
    <scope>NUCLEOTIDE SEQUENCE [LARGE SCALE GENOMIC DNA]</scope>
    <source>
        <strain evidence="3">VT</strain>
    </source>
</reference>
<comment type="caution">
    <text evidence="2">The sequence shown here is derived from an EMBL/GenBank/DDBJ whole genome shotgun (WGS) entry which is preliminary data.</text>
</comment>